<evidence type="ECO:0000313" key="2">
    <source>
        <dbReference type="Proteomes" id="UP000276215"/>
    </source>
</evidence>
<accession>A0A3N4JDT9</accession>
<proteinExistence type="predicted"/>
<evidence type="ECO:0008006" key="3">
    <source>
        <dbReference type="Google" id="ProtNLM"/>
    </source>
</evidence>
<evidence type="ECO:0000313" key="1">
    <source>
        <dbReference type="EMBL" id="RPA95437.1"/>
    </source>
</evidence>
<reference evidence="1 2" key="1">
    <citation type="journal article" date="2018" name="Nat. Ecol. Evol.">
        <title>Pezizomycetes genomes reveal the molecular basis of ectomycorrhizal truffle lifestyle.</title>
        <authorList>
            <person name="Murat C."/>
            <person name="Payen T."/>
            <person name="Noel B."/>
            <person name="Kuo A."/>
            <person name="Morin E."/>
            <person name="Chen J."/>
            <person name="Kohler A."/>
            <person name="Krizsan K."/>
            <person name="Balestrini R."/>
            <person name="Da Silva C."/>
            <person name="Montanini B."/>
            <person name="Hainaut M."/>
            <person name="Levati E."/>
            <person name="Barry K.W."/>
            <person name="Belfiori B."/>
            <person name="Cichocki N."/>
            <person name="Clum A."/>
            <person name="Dockter R.B."/>
            <person name="Fauchery L."/>
            <person name="Guy J."/>
            <person name="Iotti M."/>
            <person name="Le Tacon F."/>
            <person name="Lindquist E.A."/>
            <person name="Lipzen A."/>
            <person name="Malagnac F."/>
            <person name="Mello A."/>
            <person name="Molinier V."/>
            <person name="Miyauchi S."/>
            <person name="Poulain J."/>
            <person name="Riccioni C."/>
            <person name="Rubini A."/>
            <person name="Sitrit Y."/>
            <person name="Splivallo R."/>
            <person name="Traeger S."/>
            <person name="Wang M."/>
            <person name="Zifcakova L."/>
            <person name="Wipf D."/>
            <person name="Zambonelli A."/>
            <person name="Paolocci F."/>
            <person name="Nowrousian M."/>
            <person name="Ottonello S."/>
            <person name="Baldrian P."/>
            <person name="Spatafora J.W."/>
            <person name="Henrissat B."/>
            <person name="Nagy L.G."/>
            <person name="Aury J.M."/>
            <person name="Wincker P."/>
            <person name="Grigoriev I.V."/>
            <person name="Bonfante P."/>
            <person name="Martin F.M."/>
        </authorList>
    </citation>
    <scope>NUCLEOTIDE SEQUENCE [LARGE SCALE GENOMIC DNA]</scope>
    <source>
        <strain evidence="1 2">120613-1</strain>
    </source>
</reference>
<dbReference type="PANTHER" id="PTHR35871:SF1">
    <property type="entry name" value="CXC1-LIKE CYSTEINE CLUSTER ASSOCIATED WITH KDZ TRANSPOSASES DOMAIN-CONTAINING PROTEIN"/>
    <property type="match status" value="1"/>
</dbReference>
<dbReference type="STRING" id="1336337.A0A3N4JDT9"/>
<dbReference type="InterPro" id="IPR036397">
    <property type="entry name" value="RNaseH_sf"/>
</dbReference>
<dbReference type="Proteomes" id="UP000276215">
    <property type="component" value="Unassembled WGS sequence"/>
</dbReference>
<gene>
    <name evidence="1" type="ORF">L873DRAFT_1774610</name>
</gene>
<dbReference type="OrthoDB" id="5400049at2759"/>
<dbReference type="PANTHER" id="PTHR35871">
    <property type="entry name" value="EXPRESSED PROTEIN"/>
    <property type="match status" value="1"/>
</dbReference>
<sequence>MISLDGIYRRIKKALSSRSARAWLSKLGWNWKEVRKGIYKDGHEREDVKEYRTHVFLPRLQALQSRMMQWDESLTIIPKEYEPGVRPIVFVTHDESTFNSNEGRRRIWIHEDQAPLRKKGRGQGLHVSDFLTPVGRLGNGDVCEILKCGGDTWWTGELMLKQLTEKAIPAFETSFPGCQGLFAFDNAKNHQKYASDALRSGNLNLTPGGKNTLPMRDGWFKKAGNPVTMHTQCMMLPDGHVKGLKIVLEECGLWPTNRKLLTRCTIPGDTPAQRKPNPACKYGSNTDCCARALLSSQPDFQAQKGELQETLEAVGHMVIFYPSFHFELNFIEYFWGSAKVYARANCEYTFSSLVRIVLEALAQVPNKLIWKYYQRILRMMEAYMHDLVYGSDDFKKHVFTRYSSHRRISESELYI</sequence>
<dbReference type="AlphaFoldDB" id="A0A3N4JDT9"/>
<keyword evidence="2" id="KW-1185">Reference proteome</keyword>
<dbReference type="Gene3D" id="3.30.420.10">
    <property type="entry name" value="Ribonuclease H-like superfamily/Ribonuclease H"/>
    <property type="match status" value="1"/>
</dbReference>
<dbReference type="EMBL" id="ML120426">
    <property type="protein sequence ID" value="RPA95437.1"/>
    <property type="molecule type" value="Genomic_DNA"/>
</dbReference>
<organism evidence="1 2">
    <name type="scientific">Choiromyces venosus 120613-1</name>
    <dbReference type="NCBI Taxonomy" id="1336337"/>
    <lineage>
        <taxon>Eukaryota</taxon>
        <taxon>Fungi</taxon>
        <taxon>Dikarya</taxon>
        <taxon>Ascomycota</taxon>
        <taxon>Pezizomycotina</taxon>
        <taxon>Pezizomycetes</taxon>
        <taxon>Pezizales</taxon>
        <taxon>Tuberaceae</taxon>
        <taxon>Choiromyces</taxon>
    </lineage>
</organism>
<name>A0A3N4JDT9_9PEZI</name>
<protein>
    <recommendedName>
        <fullName evidence="3">Tc1-like transposase DDE domain-containing protein</fullName>
    </recommendedName>
</protein>
<dbReference type="GO" id="GO:0003676">
    <property type="term" value="F:nucleic acid binding"/>
    <property type="evidence" value="ECO:0007669"/>
    <property type="project" value="InterPro"/>
</dbReference>